<keyword evidence="8 22" id="KW-0812">Transmembrane</keyword>
<evidence type="ECO:0000256" key="5">
    <source>
        <dbReference type="ARBA" id="ARBA00019541"/>
    </source>
</evidence>
<dbReference type="GO" id="GO:0032933">
    <property type="term" value="P:SREBP signaling pathway"/>
    <property type="evidence" value="ECO:0007669"/>
    <property type="project" value="InterPro"/>
</dbReference>
<dbReference type="PROSITE" id="PS50156">
    <property type="entry name" value="SSD"/>
    <property type="match status" value="1"/>
</dbReference>
<dbReference type="PANTHER" id="PTHR46378">
    <property type="entry name" value="STEROL REGULATORY ELEMENT-BINDING PROTEIN CLEAVAGE-ACTIVATING PROTEIN"/>
    <property type="match status" value="1"/>
</dbReference>
<dbReference type="Pfam" id="PF12349">
    <property type="entry name" value="Sterol-sensing"/>
    <property type="match status" value="1"/>
</dbReference>
<dbReference type="GO" id="GO:0045540">
    <property type="term" value="P:regulation of cholesterol biosynthetic process"/>
    <property type="evidence" value="ECO:0007669"/>
    <property type="project" value="TreeGrafter"/>
</dbReference>
<dbReference type="InterPro" id="IPR036322">
    <property type="entry name" value="WD40_repeat_dom_sf"/>
</dbReference>
<dbReference type="GO" id="GO:0005789">
    <property type="term" value="C:endoplasmic reticulum membrane"/>
    <property type="evidence" value="ECO:0007669"/>
    <property type="project" value="UniProtKB-SubCell"/>
</dbReference>
<keyword evidence="15 22" id="KW-0472">Membrane</keyword>
<dbReference type="Proteomes" id="UP000183832">
    <property type="component" value="Unassembled WGS sequence"/>
</dbReference>
<feature type="repeat" description="WD" evidence="20">
    <location>
        <begin position="846"/>
        <end position="885"/>
    </location>
</feature>
<dbReference type="EMBL" id="CVRI01000020">
    <property type="protein sequence ID" value="CRK90733.1"/>
    <property type="molecule type" value="Genomic_DNA"/>
</dbReference>
<evidence type="ECO:0000313" key="24">
    <source>
        <dbReference type="EMBL" id="CRK90733.1"/>
    </source>
</evidence>
<dbReference type="PROSITE" id="PS50082">
    <property type="entry name" value="WD_REPEATS_2"/>
    <property type="match status" value="2"/>
</dbReference>
<dbReference type="GO" id="GO:0000139">
    <property type="term" value="C:Golgi membrane"/>
    <property type="evidence" value="ECO:0007669"/>
    <property type="project" value="UniProtKB-SubCell"/>
</dbReference>
<keyword evidence="7 20" id="KW-0853">WD repeat</keyword>
<evidence type="ECO:0000256" key="2">
    <source>
        <dbReference type="ARBA" id="ARBA00004557"/>
    </source>
</evidence>
<feature type="transmembrane region" description="Helical" evidence="22">
    <location>
        <begin position="346"/>
        <end position="365"/>
    </location>
</feature>
<feature type="transmembrane region" description="Helical" evidence="22">
    <location>
        <begin position="787"/>
        <end position="809"/>
    </location>
</feature>
<sequence>MKANESYNNKKDGKNDTKKTSELPSRVAQWYYRHGLFLTSYPTCATSLAILVILFCCYPLLNFSPLPGKIPSKVVLPYYAHHFVTTSNNTKETFHVDKEINNEQNIHDEGERVSHLKSHINIDTDQLHLNNFSSSSFLPIPSLPWARAEPPFVYVQQIILRSAVLPWSKDLTLTDAFRGPLFEVFKLLEIINNHETNVTLSNLCLHVENVKRSHKDPLFPEYNCLVLSPANFWRQNIHNFNKDNSLLSTIYQHHNNQKSKVSTSEMLFGVPMLASGIKRYPLQNRPRIIQYAITLFMRENNQDFIATLQQKLHKIYPLHQQLEDDVEKVEEKSSVIYIYYPGEFNLIELVPLTIAMTILFVYMYFSIRKVEMIRSRFIVALASVVTVLGSLVMSLGFCFFFGISIWAQSSMGVYPYLLILVGLENCLVITKSVMTTENNLDVKIRVAQGLSKEGWPITKNLMTEITILTAGLVLTFLPLIQEFCIFAIVGLVSDYLLQMFLFSTVLGLNVKRVEVIAEVKKLPKMLDKSTWNVHKKFDTKAIHRSASHPSKLSDLDQLKDTTNVNKTQKEKIPKRLRIVNFWARTRFFQRGFMIWMVLWISNIIYSSGIIENVFLIDKSNGTNTSETQTTEGGGHVDTNNNYEHMVKNLSNIMMDYYTKNVQWNKRLNENMESNITDKIQKLKHPSFEIGNRLSSFHWAGIFRQYNISMIGRYVTILPSIKISHIVPVEVASKIRNSNDIAPSSSKWNALTSALDPLDLNDADGEDDLLDMDPVENQPLYPKTPMEMMLLVILCAVSVFVITYTMIVMYRCICSRNYAEWRASRWDENEVIETNSEQVLEGFPIQVKGHKHNVECVVSDGNLIASSCLQGLLKIWDSNNGELVAEINRIGYFEQLQQYNADRHCSSLTSMSDENLIQQKNSPPRHMLTDQPSSTLTRLKTSLKFDFQSSSPSSRFSSTKNDFQKSFDKYFEPAAVVTMTNHSSEGEIVANGAIGINNNNNNINSFNQINVNHKLHNGCSSDSINSLNSSATSYNTSPIWALDFIDNLIAIGCADGRLEFWEGTTGSFKCIYQTESTHGNGVTHLKLASDKVVAARLSGRIDFLRLETYTQGRHIDWNFTSAYRRTHVRTGSAGSISNFNQQQNQRYTQRNSLNAAVNHHHHGNHHQSSSSSIQHNNLSSNSPTEEELRCILELPHQGHTQPITCLDVLGNFLFTGSQDHTLKVFHTDSNTLFFTLHGHCSPVTSLLIDRFQSGTGCSGSQDGLLCVWDLITGACLYNLQAHEDCLVSIASAPSYIITLGLDERIRVWERFQGHLLSTIILHHAYSNSIVMLTPSLLITAKPGALLVWDVKDGHVKHEVKLDRSEMSQQITPKIMLPSFGSIITDFGHQLRIVRFPLHDKSE</sequence>
<accession>A0A1J1HRT4</accession>
<dbReference type="InterPro" id="IPR000731">
    <property type="entry name" value="SSD"/>
</dbReference>
<dbReference type="InterPro" id="IPR053958">
    <property type="entry name" value="HMGCR/SNAP/NPC1-like_SSD"/>
</dbReference>
<dbReference type="Pfam" id="PF24006">
    <property type="entry name" value="SCAP_N"/>
    <property type="match status" value="1"/>
</dbReference>
<dbReference type="GO" id="GO:0012507">
    <property type="term" value="C:ER to Golgi transport vesicle membrane"/>
    <property type="evidence" value="ECO:0007669"/>
    <property type="project" value="UniProtKB-SubCell"/>
</dbReference>
<evidence type="ECO:0000256" key="20">
    <source>
        <dbReference type="PROSITE-ProRule" id="PRU00221"/>
    </source>
</evidence>
<evidence type="ECO:0000256" key="16">
    <source>
        <dbReference type="ARBA" id="ARBA00023166"/>
    </source>
</evidence>
<dbReference type="Gene3D" id="1.20.1640.10">
    <property type="entry name" value="Multidrug efflux transporter AcrB transmembrane domain"/>
    <property type="match status" value="1"/>
</dbReference>
<dbReference type="OrthoDB" id="361494at2759"/>
<feature type="transmembrane region" description="Helical" evidence="22">
    <location>
        <begin position="465"/>
        <end position="492"/>
    </location>
</feature>
<dbReference type="SUPFAM" id="SSF82866">
    <property type="entry name" value="Multidrug efflux transporter AcrB transmembrane domain"/>
    <property type="match status" value="1"/>
</dbReference>
<evidence type="ECO:0000256" key="14">
    <source>
        <dbReference type="ARBA" id="ARBA00023121"/>
    </source>
</evidence>
<evidence type="ECO:0000256" key="8">
    <source>
        <dbReference type="ARBA" id="ARBA00022692"/>
    </source>
</evidence>
<evidence type="ECO:0000256" key="6">
    <source>
        <dbReference type="ARBA" id="ARBA00022548"/>
    </source>
</evidence>
<evidence type="ECO:0000313" key="25">
    <source>
        <dbReference type="Proteomes" id="UP000183832"/>
    </source>
</evidence>
<dbReference type="InterPro" id="IPR001680">
    <property type="entry name" value="WD40_rpt"/>
</dbReference>
<dbReference type="Gene3D" id="2.130.10.10">
    <property type="entry name" value="YVTN repeat-like/Quinoprotein amine dehydrogenase"/>
    <property type="match status" value="3"/>
</dbReference>
<evidence type="ECO:0000256" key="7">
    <source>
        <dbReference type="ARBA" id="ARBA00022574"/>
    </source>
</evidence>
<feature type="transmembrane region" description="Helical" evidence="22">
    <location>
        <begin position="377"/>
        <end position="407"/>
    </location>
</feature>
<keyword evidence="16" id="KW-1207">Sterol metabolism</keyword>
<protein>
    <recommendedName>
        <fullName evidence="5">Sterol regulatory element-binding protein cleavage-activating protein</fullName>
    </recommendedName>
</protein>
<evidence type="ECO:0000256" key="3">
    <source>
        <dbReference type="ARBA" id="ARBA00004653"/>
    </source>
</evidence>
<feature type="region of interest" description="Disordered" evidence="21">
    <location>
        <begin position="1158"/>
        <end position="1180"/>
    </location>
</feature>
<dbReference type="GO" id="GO:0032936">
    <property type="term" value="C:SREBP-SCAP complex"/>
    <property type="evidence" value="ECO:0007669"/>
    <property type="project" value="TreeGrafter"/>
</dbReference>
<evidence type="ECO:0000256" key="13">
    <source>
        <dbReference type="ARBA" id="ARBA00023098"/>
    </source>
</evidence>
<dbReference type="GO" id="GO:0032934">
    <property type="term" value="F:sterol binding"/>
    <property type="evidence" value="ECO:0007669"/>
    <property type="project" value="InterPro"/>
</dbReference>
<evidence type="ECO:0000259" key="23">
    <source>
        <dbReference type="PROSITE" id="PS50156"/>
    </source>
</evidence>
<keyword evidence="17" id="KW-0325">Glycoprotein</keyword>
<evidence type="ECO:0000256" key="18">
    <source>
        <dbReference type="ARBA" id="ARBA00023221"/>
    </source>
</evidence>
<dbReference type="SUPFAM" id="SSF50978">
    <property type="entry name" value="WD40 repeat-like"/>
    <property type="match status" value="2"/>
</dbReference>
<keyword evidence="9" id="KW-0677">Repeat</keyword>
<feature type="transmembrane region" description="Helical" evidence="22">
    <location>
        <begin position="413"/>
        <end position="430"/>
    </location>
</feature>
<keyword evidence="18" id="KW-0753">Steroid metabolism</keyword>
<evidence type="ECO:0000256" key="1">
    <source>
        <dbReference type="ARBA" id="ARBA00004477"/>
    </source>
</evidence>
<evidence type="ECO:0000256" key="4">
    <source>
        <dbReference type="ARBA" id="ARBA00007410"/>
    </source>
</evidence>
<evidence type="ECO:0000256" key="10">
    <source>
        <dbReference type="ARBA" id="ARBA00022824"/>
    </source>
</evidence>
<dbReference type="InterPro" id="IPR030225">
    <property type="entry name" value="SCAP"/>
</dbReference>
<evidence type="ECO:0000256" key="19">
    <source>
        <dbReference type="ARBA" id="ARBA00045958"/>
    </source>
</evidence>
<dbReference type="SMART" id="SM00320">
    <property type="entry name" value="WD40"/>
    <property type="match status" value="5"/>
</dbReference>
<keyword evidence="25" id="KW-1185">Reference proteome</keyword>
<keyword evidence="13" id="KW-0443">Lipid metabolism</keyword>
<proteinExistence type="inferred from homology"/>
<dbReference type="InterPro" id="IPR015943">
    <property type="entry name" value="WD40/YVTN_repeat-like_dom_sf"/>
</dbReference>
<comment type="similarity">
    <text evidence="4">Belongs to the WD repeat SCAP family.</text>
</comment>
<keyword evidence="6" id="KW-0153">Cholesterol metabolism</keyword>
<evidence type="ECO:0000256" key="11">
    <source>
        <dbReference type="ARBA" id="ARBA00022989"/>
    </source>
</evidence>
<dbReference type="STRING" id="568069.A0A1J1HRT4"/>
<dbReference type="PANTHER" id="PTHR46378:SF1">
    <property type="entry name" value="STEROL REGULATORY ELEMENT-BINDING PROTEIN CLEAVAGE-ACTIVATING PROTEIN"/>
    <property type="match status" value="1"/>
</dbReference>
<evidence type="ECO:0000256" key="9">
    <source>
        <dbReference type="ARBA" id="ARBA00022737"/>
    </source>
</evidence>
<feature type="repeat" description="WD" evidence="20">
    <location>
        <begin position="1278"/>
        <end position="1317"/>
    </location>
</feature>
<feature type="domain" description="SSD" evidence="23">
    <location>
        <begin position="348"/>
        <end position="508"/>
    </location>
</feature>
<dbReference type="GO" id="GO:0008203">
    <property type="term" value="P:cholesterol metabolic process"/>
    <property type="evidence" value="ECO:0007669"/>
    <property type="project" value="UniProtKB-KW"/>
</dbReference>
<feature type="compositionally biased region" description="Basic and acidic residues" evidence="21">
    <location>
        <begin position="8"/>
        <end position="20"/>
    </location>
</feature>
<comment type="subcellular location">
    <subcellularLocation>
        <location evidence="2">Cytoplasmic vesicle</location>
        <location evidence="2">COPII-coated vesicle membrane</location>
        <topology evidence="2">Multi-pass membrane protein</topology>
    </subcellularLocation>
    <subcellularLocation>
        <location evidence="1">Endoplasmic reticulum membrane</location>
        <topology evidence="1">Multi-pass membrane protein</topology>
    </subcellularLocation>
    <subcellularLocation>
        <location evidence="3">Golgi apparatus membrane</location>
        <topology evidence="3">Multi-pass membrane protein</topology>
    </subcellularLocation>
</comment>
<dbReference type="Pfam" id="PF00400">
    <property type="entry name" value="WD40"/>
    <property type="match status" value="1"/>
</dbReference>
<dbReference type="Pfam" id="PF24017">
    <property type="entry name" value="Beta-prop_SCAP"/>
    <property type="match status" value="1"/>
</dbReference>
<evidence type="ECO:0000256" key="12">
    <source>
        <dbReference type="ARBA" id="ARBA00023034"/>
    </source>
</evidence>
<feature type="compositionally biased region" description="Low complexity" evidence="21">
    <location>
        <begin position="1165"/>
        <end position="1180"/>
    </location>
</feature>
<evidence type="ECO:0000256" key="22">
    <source>
        <dbReference type="SAM" id="Phobius"/>
    </source>
</evidence>
<feature type="transmembrane region" description="Helical" evidence="22">
    <location>
        <begin position="592"/>
        <end position="615"/>
    </location>
</feature>
<keyword evidence="11 22" id="KW-1133">Transmembrane helix</keyword>
<feature type="region of interest" description="Disordered" evidence="21">
    <location>
        <begin position="1"/>
        <end position="20"/>
    </location>
</feature>
<keyword evidence="12" id="KW-0333">Golgi apparatus</keyword>
<keyword evidence="14" id="KW-0446">Lipid-binding</keyword>
<reference evidence="24 25" key="1">
    <citation type="submission" date="2015-04" db="EMBL/GenBank/DDBJ databases">
        <authorList>
            <person name="Syromyatnikov M.Y."/>
            <person name="Popov V.N."/>
        </authorList>
    </citation>
    <scope>NUCLEOTIDE SEQUENCE [LARGE SCALE GENOMIC DNA]</scope>
</reference>
<feature type="transmembrane region" description="Helical" evidence="22">
    <location>
        <begin position="36"/>
        <end position="61"/>
    </location>
</feature>
<evidence type="ECO:0000256" key="15">
    <source>
        <dbReference type="ARBA" id="ARBA00023136"/>
    </source>
</evidence>
<dbReference type="InterPro" id="IPR057041">
    <property type="entry name" value="SCAP_N"/>
</dbReference>
<evidence type="ECO:0000256" key="17">
    <source>
        <dbReference type="ARBA" id="ARBA00023180"/>
    </source>
</evidence>
<gene>
    <name evidence="24" type="ORF">CLUMA_CG004425</name>
</gene>
<dbReference type="InterPro" id="IPR057042">
    <property type="entry name" value="Beta-prop_SCAP"/>
</dbReference>
<name>A0A1J1HRT4_9DIPT</name>
<evidence type="ECO:0000256" key="21">
    <source>
        <dbReference type="SAM" id="MobiDB-lite"/>
    </source>
</evidence>
<organism evidence="24 25">
    <name type="scientific">Clunio marinus</name>
    <dbReference type="NCBI Taxonomy" id="568069"/>
    <lineage>
        <taxon>Eukaryota</taxon>
        <taxon>Metazoa</taxon>
        <taxon>Ecdysozoa</taxon>
        <taxon>Arthropoda</taxon>
        <taxon>Hexapoda</taxon>
        <taxon>Insecta</taxon>
        <taxon>Pterygota</taxon>
        <taxon>Neoptera</taxon>
        <taxon>Endopterygota</taxon>
        <taxon>Diptera</taxon>
        <taxon>Nematocera</taxon>
        <taxon>Chironomoidea</taxon>
        <taxon>Chironomidae</taxon>
        <taxon>Clunio</taxon>
    </lineage>
</organism>
<comment type="function">
    <text evidence="19">Escort protein required for cholesterol as well as lipid homeostasis. Regulates export of the SCAP-SREBP complex from the endoplasmic reticulum to the Golgi upon low cholesterol, thereby regulating the processing of sterol regulatory element-binding proteins (SREBPs) SREBF1/SREBP1 and SREBF2/SREBP2. At high sterol concentrations, formation of a ternary complex with INSIG (INSIG1 or INSIG2) leads to mask the ER export signal in SCAP, promoting retention of the complex in the endoplasmic reticulum. Low sterol concentrations trigger release of INSIG, a conformational change in the SSD domain of SCAP, unmasking of the ER export signal, promoting recruitment into COPII-coated vesicles and transport of the SCAP-SREBP to the Golgi: in the Golgi, SREBPs are then processed, releasing the transcription factor fragment of SREBPs from the membrane, its import into the nucleus and up-regulation of LDLR, INSIG1 and the mevalonate pathway. Binds cholesterol via its SSD domain.</text>
</comment>
<keyword evidence="10" id="KW-0256">Endoplasmic reticulum</keyword>